<dbReference type="STRING" id="1703770.AMJ39_08480"/>
<dbReference type="AlphaFoldDB" id="A0A0S7WPS3"/>
<protein>
    <recommendedName>
        <fullName evidence="6">Methyltransferase</fullName>
    </recommendedName>
</protein>
<dbReference type="InterPro" id="IPR050362">
    <property type="entry name" value="Cation-dep_OMT"/>
</dbReference>
<evidence type="ECO:0008006" key="6">
    <source>
        <dbReference type="Google" id="ProtNLM"/>
    </source>
</evidence>
<dbReference type="Pfam" id="PF01596">
    <property type="entry name" value="Methyltransf_3"/>
    <property type="match status" value="1"/>
</dbReference>
<dbReference type="PROSITE" id="PS51682">
    <property type="entry name" value="SAM_OMT_I"/>
    <property type="match status" value="1"/>
</dbReference>
<proteinExistence type="predicted"/>
<dbReference type="EMBL" id="LIZS01000073">
    <property type="protein sequence ID" value="KPJ52174.1"/>
    <property type="molecule type" value="Genomic_DNA"/>
</dbReference>
<dbReference type="GO" id="GO:0008171">
    <property type="term" value="F:O-methyltransferase activity"/>
    <property type="evidence" value="ECO:0007669"/>
    <property type="project" value="InterPro"/>
</dbReference>
<comment type="caution">
    <text evidence="4">The sequence shown here is derived from an EMBL/GenBank/DDBJ whole genome shotgun (WGS) entry which is preliminary data.</text>
</comment>
<evidence type="ECO:0000256" key="3">
    <source>
        <dbReference type="ARBA" id="ARBA00022691"/>
    </source>
</evidence>
<dbReference type="CDD" id="cd02440">
    <property type="entry name" value="AdoMet_MTases"/>
    <property type="match status" value="1"/>
</dbReference>
<evidence type="ECO:0000256" key="1">
    <source>
        <dbReference type="ARBA" id="ARBA00022603"/>
    </source>
</evidence>
<dbReference type="Proteomes" id="UP000052008">
    <property type="component" value="Unassembled WGS sequence"/>
</dbReference>
<gene>
    <name evidence="4" type="ORF">AMJ39_08480</name>
</gene>
<dbReference type="PATRIC" id="fig|1703770.3.peg.631"/>
<dbReference type="Gene3D" id="3.40.50.150">
    <property type="entry name" value="Vaccinia Virus protein VP39"/>
    <property type="match status" value="1"/>
</dbReference>
<dbReference type="SUPFAM" id="SSF53335">
    <property type="entry name" value="S-adenosyl-L-methionine-dependent methyltransferases"/>
    <property type="match status" value="1"/>
</dbReference>
<name>A0A0S7WPS3_UNCT6</name>
<reference evidence="4 5" key="1">
    <citation type="journal article" date="2015" name="Microbiome">
        <title>Genomic resolution of linkages in carbon, nitrogen, and sulfur cycling among widespread estuary sediment bacteria.</title>
        <authorList>
            <person name="Baker B.J."/>
            <person name="Lazar C.S."/>
            <person name="Teske A.P."/>
            <person name="Dick G.J."/>
        </authorList>
    </citation>
    <scope>NUCLEOTIDE SEQUENCE [LARGE SCALE GENOMIC DNA]</scope>
    <source>
        <strain evidence="4">DG_24</strain>
    </source>
</reference>
<evidence type="ECO:0000313" key="5">
    <source>
        <dbReference type="Proteomes" id="UP000052008"/>
    </source>
</evidence>
<organism evidence="4 5">
    <name type="scientific">candidate division TA06 bacterium DG_24</name>
    <dbReference type="NCBI Taxonomy" id="1703770"/>
    <lineage>
        <taxon>Bacteria</taxon>
        <taxon>Bacteria division TA06</taxon>
    </lineage>
</organism>
<keyword evidence="1" id="KW-0489">Methyltransferase</keyword>
<dbReference type="PANTHER" id="PTHR10509">
    <property type="entry name" value="O-METHYLTRANSFERASE-RELATED"/>
    <property type="match status" value="1"/>
</dbReference>
<keyword evidence="3" id="KW-0949">S-adenosyl-L-methionine</keyword>
<dbReference type="InterPro" id="IPR002935">
    <property type="entry name" value="SAM_O-MeTrfase"/>
</dbReference>
<evidence type="ECO:0000313" key="4">
    <source>
        <dbReference type="EMBL" id="KPJ52174.1"/>
    </source>
</evidence>
<dbReference type="InterPro" id="IPR029063">
    <property type="entry name" value="SAM-dependent_MTases_sf"/>
</dbReference>
<dbReference type="GO" id="GO:0032259">
    <property type="term" value="P:methylation"/>
    <property type="evidence" value="ECO:0007669"/>
    <property type="project" value="UniProtKB-KW"/>
</dbReference>
<keyword evidence="2" id="KW-0808">Transferase</keyword>
<sequence>MRPRHEDEGELGVDIVLPEINQYLHAMTPERDPILKEMEALGARDGFPLVGPLVGRFLYQMTIIARAQRVFEMGSGFGYSAYWFAAAMAQGGQVICTDTSEDRLRYARAFFTRAGLEDRIVCKVGNALDILRTEPGPFDIIFNDIDKQDYPQAFRLAMEKLRPGGILITDNVLWSGEVLAEDPDAETKAILEFNDLIYRTEGVFSTIVPLRDGLSISLKL</sequence>
<dbReference type="PANTHER" id="PTHR10509:SF14">
    <property type="entry name" value="CAFFEOYL-COA O-METHYLTRANSFERASE 3-RELATED"/>
    <property type="match status" value="1"/>
</dbReference>
<evidence type="ECO:0000256" key="2">
    <source>
        <dbReference type="ARBA" id="ARBA00022679"/>
    </source>
</evidence>
<accession>A0A0S7WPS3</accession>
<dbReference type="GO" id="GO:0008757">
    <property type="term" value="F:S-adenosylmethionine-dependent methyltransferase activity"/>
    <property type="evidence" value="ECO:0007669"/>
    <property type="project" value="TreeGrafter"/>
</dbReference>